<dbReference type="STRING" id="1484053.SAMN05444274_1095"/>
<feature type="domain" description="Secretin/TonB short N-terminal" evidence="8">
    <location>
        <begin position="70"/>
        <end position="121"/>
    </location>
</feature>
<dbReference type="RefSeq" id="WP_073002982.1">
    <property type="nucleotide sequence ID" value="NZ_FQUM01000009.1"/>
</dbReference>
<dbReference type="OrthoDB" id="9768177at2"/>
<dbReference type="InterPro" id="IPR036942">
    <property type="entry name" value="Beta-barrel_TonB_sf"/>
</dbReference>
<dbReference type="InterPro" id="IPR023996">
    <property type="entry name" value="TonB-dep_OMP_SusC/RagA"/>
</dbReference>
<dbReference type="AlphaFoldDB" id="A0A1M5EF26"/>
<dbReference type="SUPFAM" id="SSF56935">
    <property type="entry name" value="Porins"/>
    <property type="match status" value="1"/>
</dbReference>
<protein>
    <submittedName>
        <fullName evidence="9">TonB-linked outer membrane protein, SusC/RagA family</fullName>
    </submittedName>
</protein>
<evidence type="ECO:0000256" key="3">
    <source>
        <dbReference type="ARBA" id="ARBA00022452"/>
    </source>
</evidence>
<evidence type="ECO:0000256" key="5">
    <source>
        <dbReference type="ARBA" id="ARBA00023136"/>
    </source>
</evidence>
<dbReference type="NCBIfam" id="TIGR04057">
    <property type="entry name" value="SusC_RagA_signa"/>
    <property type="match status" value="1"/>
</dbReference>
<evidence type="ECO:0000313" key="9">
    <source>
        <dbReference type="EMBL" id="SHF77672.1"/>
    </source>
</evidence>
<proteinExistence type="inferred from homology"/>
<dbReference type="Gene3D" id="2.170.130.10">
    <property type="entry name" value="TonB-dependent receptor, plug domain"/>
    <property type="match status" value="1"/>
</dbReference>
<comment type="similarity">
    <text evidence="7">Belongs to the TonB-dependent receptor family.</text>
</comment>
<dbReference type="Pfam" id="PF07715">
    <property type="entry name" value="Plug"/>
    <property type="match status" value="1"/>
</dbReference>
<dbReference type="Pfam" id="PF07660">
    <property type="entry name" value="STN"/>
    <property type="match status" value="1"/>
</dbReference>
<dbReference type="NCBIfam" id="TIGR04056">
    <property type="entry name" value="OMP_RagA_SusC"/>
    <property type="match status" value="1"/>
</dbReference>
<name>A0A1M5EF26_9BACT</name>
<dbReference type="PROSITE" id="PS52016">
    <property type="entry name" value="TONB_DEPENDENT_REC_3"/>
    <property type="match status" value="1"/>
</dbReference>
<dbReference type="SUPFAM" id="SSF49464">
    <property type="entry name" value="Carboxypeptidase regulatory domain-like"/>
    <property type="match status" value="1"/>
</dbReference>
<comment type="subcellular location">
    <subcellularLocation>
        <location evidence="1 7">Cell outer membrane</location>
        <topology evidence="1 7">Multi-pass membrane protein</topology>
    </subcellularLocation>
</comment>
<dbReference type="EMBL" id="FQUM01000009">
    <property type="protein sequence ID" value="SHF77672.1"/>
    <property type="molecule type" value="Genomic_DNA"/>
</dbReference>
<dbReference type="InterPro" id="IPR039426">
    <property type="entry name" value="TonB-dep_rcpt-like"/>
</dbReference>
<keyword evidence="10" id="KW-1185">Reference proteome</keyword>
<evidence type="ECO:0000256" key="4">
    <source>
        <dbReference type="ARBA" id="ARBA00022692"/>
    </source>
</evidence>
<evidence type="ECO:0000256" key="1">
    <source>
        <dbReference type="ARBA" id="ARBA00004571"/>
    </source>
</evidence>
<evidence type="ECO:0000313" key="10">
    <source>
        <dbReference type="Proteomes" id="UP000184164"/>
    </source>
</evidence>
<keyword evidence="3 7" id="KW-1134">Transmembrane beta strand</keyword>
<sequence length="1111" mass="124073">MKKKPINGSSWPLGNLPKIYRTMKLMCFFMFVVLLQVSASSYSQTKKLTLEGKNLSLEEVFELIEAQSEFSFLYNLKQVDLSNRVDVDFKNESVEKVLSKILKGSHITYTVDNRLIVIHKENEAGAKERLAQVQQNSVSGKVIDSSGFPLPGVTVVVKGTTQGTVTNADGKYSLSNIPSDGTLVFSFVGMLTQEIVVAGKTNINVTMAEETIGLEEVVAIGYGMQKKSDLTGSVQRANIGIFENSPNTNILQSLSGSAPGLSVGKTYTTGSEPSMRIRGQNTLSGSTSPLIVLDGMIYRGNVGDINPSDVESVDILKDASSKAVYGAQAANGVIIITTKAGKQQKPMFNISTYYSYQTPVNSLRTLNREEFIQAAKDFVWMEAYLPPNYLTENSDFVLTDNVAWQGNILDGYNKGIDYDWVGNCTSPGRIANTDFSITGGGEDFSYMISFNYNKQEGWVMNDMYNRKSGRINLKYDITKWLTIGTNSFLSFSDFSGDTPDFDVVARMNPLVTPYVGNAGSGEYEPYPNGTYLNPFMNSATEEKNIRNQLMTKAYAVIKVPKIKNLTYTANYSYDYKWQPQVYSNEYMAGLTGRAYGAFSNNTGYIFDNIINYSGQFGDHKINTTLLAGIEKRDGYSFTANGTGFTDMTLVYYALETAANQTISSSGWQEQYAYQMARGNYNYKNKYFLTGTIRRDGFSGFAKNKKSAYFPSVGLAWVPSEENFWNDNNVLNYVKLRASYGVNGNTVSRYSSIARVSRSNQYVFDSQSVLGQYISSLANNDLSWEKTNSYNFGVDFGLFNNKVMTNIDYYTSKTTDLIWNLSLPQLTGFSSITSNVGEIDNKGIEMSLHANNILNTSTFQWSFDLFFDSNRNKINKLIGLDSDGDGKEDDLIASGLFIGEAIHSLYDYEVDGIWQISEMNDVPSDSEVGMYKYKDLNGDGNITPEKDRRILGRQEPAYSLGIQNTFFYKNLSLSFFIKSIQGGRNGYMKLNEPDHRGGEVLTYMSWFAGVDYWTPYNPEATYRRQGGDAREYGGGTYQQRNFVRLQDISLAYDFNNQIIRKIGIDNLKVYLTGKDLITITQWLGWDPETGQGVAMGGYPVMKSITLGLDIKF</sequence>
<organism evidence="9 10">
    <name type="scientific">Mariniphaga anaerophila</name>
    <dbReference type="NCBI Taxonomy" id="1484053"/>
    <lineage>
        <taxon>Bacteria</taxon>
        <taxon>Pseudomonadati</taxon>
        <taxon>Bacteroidota</taxon>
        <taxon>Bacteroidia</taxon>
        <taxon>Marinilabiliales</taxon>
        <taxon>Prolixibacteraceae</taxon>
        <taxon>Mariniphaga</taxon>
    </lineage>
</organism>
<dbReference type="InterPro" id="IPR023997">
    <property type="entry name" value="TonB-dep_OMP_SusC/RagA_CS"/>
</dbReference>
<evidence type="ECO:0000256" key="2">
    <source>
        <dbReference type="ARBA" id="ARBA00022448"/>
    </source>
</evidence>
<keyword evidence="6 7" id="KW-0998">Cell outer membrane</keyword>
<evidence type="ECO:0000256" key="6">
    <source>
        <dbReference type="ARBA" id="ARBA00023237"/>
    </source>
</evidence>
<reference evidence="9 10" key="1">
    <citation type="submission" date="2016-11" db="EMBL/GenBank/DDBJ databases">
        <authorList>
            <person name="Jaros S."/>
            <person name="Januszkiewicz K."/>
            <person name="Wedrychowicz H."/>
        </authorList>
    </citation>
    <scope>NUCLEOTIDE SEQUENCE [LARGE SCALE GENOMIC DNA]</scope>
    <source>
        <strain evidence="9 10">DSM 26910</strain>
    </source>
</reference>
<dbReference type="Gene3D" id="2.40.170.20">
    <property type="entry name" value="TonB-dependent receptor, beta-barrel domain"/>
    <property type="match status" value="1"/>
</dbReference>
<dbReference type="InterPro" id="IPR008969">
    <property type="entry name" value="CarboxyPept-like_regulatory"/>
</dbReference>
<accession>A0A1M5EF26</accession>
<dbReference type="InterPro" id="IPR011662">
    <property type="entry name" value="Secretin/TonB_short_N"/>
</dbReference>
<keyword evidence="5 7" id="KW-0472">Membrane</keyword>
<gene>
    <name evidence="9" type="ORF">SAMN05444274_1095</name>
</gene>
<keyword evidence="2 7" id="KW-0813">Transport</keyword>
<dbReference type="Pfam" id="PF13715">
    <property type="entry name" value="CarbopepD_reg_2"/>
    <property type="match status" value="1"/>
</dbReference>
<dbReference type="Proteomes" id="UP000184164">
    <property type="component" value="Unassembled WGS sequence"/>
</dbReference>
<evidence type="ECO:0000259" key="8">
    <source>
        <dbReference type="SMART" id="SM00965"/>
    </source>
</evidence>
<evidence type="ECO:0000256" key="7">
    <source>
        <dbReference type="PROSITE-ProRule" id="PRU01360"/>
    </source>
</evidence>
<dbReference type="GO" id="GO:0009279">
    <property type="term" value="C:cell outer membrane"/>
    <property type="evidence" value="ECO:0007669"/>
    <property type="project" value="UniProtKB-SubCell"/>
</dbReference>
<dbReference type="Gene3D" id="2.60.40.1120">
    <property type="entry name" value="Carboxypeptidase-like, regulatory domain"/>
    <property type="match status" value="1"/>
</dbReference>
<dbReference type="InterPro" id="IPR012910">
    <property type="entry name" value="Plug_dom"/>
</dbReference>
<keyword evidence="4 7" id="KW-0812">Transmembrane</keyword>
<dbReference type="InterPro" id="IPR037066">
    <property type="entry name" value="Plug_dom_sf"/>
</dbReference>
<dbReference type="SMART" id="SM00965">
    <property type="entry name" value="STN"/>
    <property type="match status" value="1"/>
</dbReference>